<sequence>MERQQPTVLARKLWFVDFIAGSSSPESSSVSLSDARRTAALYK</sequence>
<reference evidence="1" key="2">
    <citation type="journal article" date="2015" name="Fish Shellfish Immunol.">
        <title>Early steps in the European eel (Anguilla anguilla)-Vibrio vulnificus interaction in the gills: Role of the RtxA13 toxin.</title>
        <authorList>
            <person name="Callol A."/>
            <person name="Pajuelo D."/>
            <person name="Ebbesson L."/>
            <person name="Teles M."/>
            <person name="MacKenzie S."/>
            <person name="Amaro C."/>
        </authorList>
    </citation>
    <scope>NUCLEOTIDE SEQUENCE</scope>
</reference>
<organism evidence="1">
    <name type="scientific">Anguilla anguilla</name>
    <name type="common">European freshwater eel</name>
    <name type="synonym">Muraena anguilla</name>
    <dbReference type="NCBI Taxonomy" id="7936"/>
    <lineage>
        <taxon>Eukaryota</taxon>
        <taxon>Metazoa</taxon>
        <taxon>Chordata</taxon>
        <taxon>Craniata</taxon>
        <taxon>Vertebrata</taxon>
        <taxon>Euteleostomi</taxon>
        <taxon>Actinopterygii</taxon>
        <taxon>Neopterygii</taxon>
        <taxon>Teleostei</taxon>
        <taxon>Anguilliformes</taxon>
        <taxon>Anguillidae</taxon>
        <taxon>Anguilla</taxon>
    </lineage>
</organism>
<reference evidence="1" key="1">
    <citation type="submission" date="2014-11" db="EMBL/GenBank/DDBJ databases">
        <authorList>
            <person name="Amaro Gonzalez C."/>
        </authorList>
    </citation>
    <scope>NUCLEOTIDE SEQUENCE</scope>
</reference>
<accession>A0A0E9VGW7</accession>
<dbReference type="AlphaFoldDB" id="A0A0E9VGW7"/>
<protein>
    <submittedName>
        <fullName evidence="1">Uncharacterized protein</fullName>
    </submittedName>
</protein>
<dbReference type="EMBL" id="GBXM01031341">
    <property type="protein sequence ID" value="JAH77236.1"/>
    <property type="molecule type" value="Transcribed_RNA"/>
</dbReference>
<evidence type="ECO:0000313" key="1">
    <source>
        <dbReference type="EMBL" id="JAH77236.1"/>
    </source>
</evidence>
<proteinExistence type="predicted"/>
<name>A0A0E9VGW7_ANGAN</name>